<sequence length="950" mass="103649">MHSGLKIGTGWKAWNVGDSSARPKLSVRVIPRSWAESLIIVRGGRGLVQEEVDVPRSVCVDGLHVEDSRLMGYRYKIEMTGGVLLMVVGFCLAAQSVEVSGQCPWDHQVTDLQSSCICAYNLLQQLSVQCDMVDFTQLLRSLDKFSRAQPIDLLYVNNSSIKALASGGFKNLRLTNLQLSSCRIKTISIGAFEGLHATLKNLYLQDNEIEEIPIDALRPLKNLTTLDLSKNKILKVPDNAFATLENLATLKLNDNNLTVGRNAFNGLEASLKNLNLKATRQKKMPEAVRNLRTLAFLDLAQNAIRELPGPSGATIMDGLNSLTALNLERNVIQTISDNAFVGISDTLSSLSLLNNLLTDFPTGALRPLSELRVLDIGFNLLTELPLDAFVGNPSLTLLALDGNPLSTVPGPAIAHLNNTLRGLSLGGRFLHCDCRLRWVSQWIRRGDLQVTSRERNPQFCGSPPGLVDKNFYNVEPEELVCSTSKPGIATAVDDSEEEAIPLEIGVGVGYVEPATTTTTTTSTTTTTTIPTTTVVTTTSTTTPKPTTTQKSTTPKPRITQTTPSRRGSVVLSRGTTWPQQNRPPLVLGHHPRVPQDVIVRTAHRQDNSVIIQWDSETANILGFRVVYRLFGDKSFKQGPPLEASEREFKIKNVPSQECIVVCVVSLEEINVAPDTVPYSQCREVRTVNLPTNNMDKITIAASAAICGTVVIAVIIFVATSRRRTRKLHTLDGGSGGHSGKMGLPVGGLPVACCPASSPGPLSSLATLNAFTSHKDWDQVSVYSNRSLSRPRGVYHVTDRQGSISRGGCVNDELRYGGPGHKSKPRSVADGQSQHSFSNSSGRFLNSGAFTSGLVNSRPELRQSRQSLAVSDRMSRVSYPANAAHIHQQSQQQRRRSRNQREHTRPSSRYSTAGSTHTLNYCGDTSDNWTDHDMDIYMARNPTARGGLVPL</sequence>
<dbReference type="OrthoDB" id="6359842at2759"/>
<accession>A0A8I6SAG8</accession>
<evidence type="ECO:0000313" key="6">
    <source>
        <dbReference type="Proteomes" id="UP000494040"/>
    </source>
</evidence>
<dbReference type="EnsemblMetazoa" id="XM_014404097.2">
    <property type="protein sequence ID" value="XP_014259583.2"/>
    <property type="gene ID" value="LOC106672570"/>
</dbReference>
<dbReference type="SMART" id="SM00365">
    <property type="entry name" value="LRR_SD22"/>
    <property type="match status" value="4"/>
</dbReference>
<feature type="region of interest" description="Disordered" evidence="3">
    <location>
        <begin position="797"/>
        <end position="920"/>
    </location>
</feature>
<dbReference type="Gene3D" id="3.80.10.10">
    <property type="entry name" value="Ribonuclease Inhibitor"/>
    <property type="match status" value="2"/>
</dbReference>
<reference evidence="5" key="1">
    <citation type="submission" date="2022-01" db="UniProtKB">
        <authorList>
            <consortium name="EnsemblMetazoa"/>
        </authorList>
    </citation>
    <scope>IDENTIFICATION</scope>
</reference>
<evidence type="ECO:0000313" key="5">
    <source>
        <dbReference type="EnsemblMetazoa" id="XP_014259583.2"/>
    </source>
</evidence>
<evidence type="ECO:0000256" key="3">
    <source>
        <dbReference type="SAM" id="MobiDB-lite"/>
    </source>
</evidence>
<feature type="transmembrane region" description="Helical" evidence="4">
    <location>
        <begin position="697"/>
        <end position="718"/>
    </location>
</feature>
<keyword evidence="4" id="KW-0812">Transmembrane</keyword>
<dbReference type="InterPro" id="IPR003591">
    <property type="entry name" value="Leu-rich_rpt_typical-subtyp"/>
</dbReference>
<dbReference type="InterPro" id="IPR001611">
    <property type="entry name" value="Leu-rich_rpt"/>
</dbReference>
<dbReference type="AlphaFoldDB" id="A0A8I6SAG8"/>
<dbReference type="KEGG" id="clec:106672570"/>
<dbReference type="OMA" id="YYMPQTE"/>
<dbReference type="PANTHER" id="PTHR24366">
    <property type="entry name" value="IG(IMMUNOGLOBULIN) AND LRR(LEUCINE RICH REPEAT) DOMAINS"/>
    <property type="match status" value="1"/>
</dbReference>
<feature type="compositionally biased region" description="Polar residues" evidence="3">
    <location>
        <begin position="573"/>
        <end position="582"/>
    </location>
</feature>
<dbReference type="GeneID" id="106672570"/>
<dbReference type="PROSITE" id="PS51450">
    <property type="entry name" value="LRR"/>
    <property type="match status" value="2"/>
</dbReference>
<feature type="region of interest" description="Disordered" evidence="3">
    <location>
        <begin position="534"/>
        <end position="590"/>
    </location>
</feature>
<dbReference type="Proteomes" id="UP000494040">
    <property type="component" value="Unassembled WGS sequence"/>
</dbReference>
<keyword evidence="2" id="KW-0677">Repeat</keyword>
<dbReference type="CTD" id="33339"/>
<feature type="compositionally biased region" description="Low complexity" evidence="3">
    <location>
        <begin position="534"/>
        <end position="556"/>
    </location>
</feature>
<feature type="compositionally biased region" description="Polar residues" evidence="3">
    <location>
        <begin position="829"/>
        <end position="854"/>
    </location>
</feature>
<dbReference type="SMART" id="SM00369">
    <property type="entry name" value="LRR_TYP"/>
    <property type="match status" value="8"/>
</dbReference>
<proteinExistence type="predicted"/>
<dbReference type="Pfam" id="PF13855">
    <property type="entry name" value="LRR_8"/>
    <property type="match status" value="2"/>
</dbReference>
<protein>
    <recommendedName>
        <fullName evidence="7">Hattifattener</fullName>
    </recommendedName>
</protein>
<organism evidence="5 6">
    <name type="scientific">Cimex lectularius</name>
    <name type="common">Bed bug</name>
    <name type="synonym">Acanthia lectularia</name>
    <dbReference type="NCBI Taxonomy" id="79782"/>
    <lineage>
        <taxon>Eukaryota</taxon>
        <taxon>Metazoa</taxon>
        <taxon>Ecdysozoa</taxon>
        <taxon>Arthropoda</taxon>
        <taxon>Hexapoda</taxon>
        <taxon>Insecta</taxon>
        <taxon>Pterygota</taxon>
        <taxon>Neoptera</taxon>
        <taxon>Paraneoptera</taxon>
        <taxon>Hemiptera</taxon>
        <taxon>Heteroptera</taxon>
        <taxon>Panheteroptera</taxon>
        <taxon>Cimicomorpha</taxon>
        <taxon>Cimicidae</taxon>
        <taxon>Cimex</taxon>
    </lineage>
</organism>
<name>A0A8I6SAG8_CIMLE</name>
<keyword evidence="4" id="KW-1133">Transmembrane helix</keyword>
<evidence type="ECO:0000256" key="1">
    <source>
        <dbReference type="ARBA" id="ARBA00022614"/>
    </source>
</evidence>
<dbReference type="SUPFAM" id="SSF52058">
    <property type="entry name" value="L domain-like"/>
    <property type="match status" value="1"/>
</dbReference>
<evidence type="ECO:0000256" key="2">
    <source>
        <dbReference type="ARBA" id="ARBA00022737"/>
    </source>
</evidence>
<dbReference type="InterPro" id="IPR032675">
    <property type="entry name" value="LRR_dom_sf"/>
</dbReference>
<keyword evidence="6" id="KW-1185">Reference proteome</keyword>
<keyword evidence="1" id="KW-0433">Leucine-rich repeat</keyword>
<evidence type="ECO:0008006" key="7">
    <source>
        <dbReference type="Google" id="ProtNLM"/>
    </source>
</evidence>
<dbReference type="PANTHER" id="PTHR24366:SF168">
    <property type="entry name" value="GH22922P-RELATED"/>
    <property type="match status" value="1"/>
</dbReference>
<evidence type="ECO:0000256" key="4">
    <source>
        <dbReference type="SAM" id="Phobius"/>
    </source>
</evidence>
<dbReference type="RefSeq" id="XP_014259583.2">
    <property type="nucleotide sequence ID" value="XM_014404097.2"/>
</dbReference>
<keyword evidence="4" id="KW-0472">Membrane</keyword>
<feature type="compositionally biased region" description="Polar residues" evidence="3">
    <location>
        <begin position="906"/>
        <end position="920"/>
    </location>
</feature>